<reference evidence="2 3" key="1">
    <citation type="submission" date="2019-05" db="EMBL/GenBank/DDBJ databases">
        <title>We sequenced the genome of Paenibacillus hemerocallicola KCTC 33185 for further insight into its adaptation and study the phylogeny of Paenibacillus.</title>
        <authorList>
            <person name="Narsing Rao M.P."/>
        </authorList>
    </citation>
    <scope>NUCLEOTIDE SEQUENCE [LARGE SCALE GENOMIC DNA]</scope>
    <source>
        <strain evidence="2 3">KCTC 33185</strain>
    </source>
</reference>
<comment type="caution">
    <text evidence="2">The sequence shown here is derived from an EMBL/GenBank/DDBJ whole genome shotgun (WGS) entry which is preliminary data.</text>
</comment>
<dbReference type="Proteomes" id="UP000307943">
    <property type="component" value="Unassembled WGS sequence"/>
</dbReference>
<sequence length="161" mass="18824">MFEKLQSAATEEAAFFYSASADDEVGRSCIGHLRGDFGRSGEEFWVTWFPRRSPFETTAFKEELGKVFQAIGDQDVLKSRQQMLRFCSKHPEARIKGAWRTDVYGFRMETPEHRYFLRCFPFAGDYNIYLYCYARPERVAEQQRQVPSTPAAQKNKTEPHR</sequence>
<dbReference type="OrthoDB" id="2594680at2"/>
<dbReference type="EMBL" id="VDCQ01000020">
    <property type="protein sequence ID" value="TNJ65300.1"/>
    <property type="molecule type" value="Genomic_DNA"/>
</dbReference>
<accession>A0A5C4T9L8</accession>
<feature type="compositionally biased region" description="Polar residues" evidence="1">
    <location>
        <begin position="142"/>
        <end position="154"/>
    </location>
</feature>
<evidence type="ECO:0000256" key="1">
    <source>
        <dbReference type="SAM" id="MobiDB-lite"/>
    </source>
</evidence>
<organism evidence="2 3">
    <name type="scientific">Paenibacillus hemerocallicola</name>
    <dbReference type="NCBI Taxonomy" id="1172614"/>
    <lineage>
        <taxon>Bacteria</taxon>
        <taxon>Bacillati</taxon>
        <taxon>Bacillota</taxon>
        <taxon>Bacilli</taxon>
        <taxon>Bacillales</taxon>
        <taxon>Paenibacillaceae</taxon>
        <taxon>Paenibacillus</taxon>
    </lineage>
</organism>
<proteinExistence type="predicted"/>
<evidence type="ECO:0000313" key="2">
    <source>
        <dbReference type="EMBL" id="TNJ65300.1"/>
    </source>
</evidence>
<dbReference type="RefSeq" id="WP_139603205.1">
    <property type="nucleotide sequence ID" value="NZ_VDCQ01000020.1"/>
</dbReference>
<dbReference type="AlphaFoldDB" id="A0A5C4T9L8"/>
<protein>
    <submittedName>
        <fullName evidence="2">Uncharacterized protein</fullName>
    </submittedName>
</protein>
<keyword evidence="3" id="KW-1185">Reference proteome</keyword>
<name>A0A5C4T9L8_9BACL</name>
<evidence type="ECO:0000313" key="3">
    <source>
        <dbReference type="Proteomes" id="UP000307943"/>
    </source>
</evidence>
<feature type="region of interest" description="Disordered" evidence="1">
    <location>
        <begin position="142"/>
        <end position="161"/>
    </location>
</feature>
<gene>
    <name evidence="2" type="ORF">FE784_15895</name>
</gene>